<proteinExistence type="predicted"/>
<name>A0AAV4MFW5_9ARAC</name>
<dbReference type="Proteomes" id="UP001054837">
    <property type="component" value="Unassembled WGS sequence"/>
</dbReference>
<dbReference type="EMBL" id="BPLQ01000392">
    <property type="protein sequence ID" value="GIX70730.1"/>
    <property type="molecule type" value="Genomic_DNA"/>
</dbReference>
<dbReference type="AlphaFoldDB" id="A0AAV4MFW5"/>
<protein>
    <submittedName>
        <fullName evidence="1">Uncharacterized protein</fullName>
    </submittedName>
</protein>
<sequence length="103" mass="11460">MDSSSKTDLALGIPAIININNSSSSCAAAIMKFLLYRSVTSHWCWGTGVQLNASFSLGRGPKVEGRRTALLAITRFTHPFKRHTQISAFVHYRQRFLIRAPLP</sequence>
<gene>
    <name evidence="1" type="ORF">CDAR_172371</name>
</gene>
<dbReference type="PROSITE" id="PS51257">
    <property type="entry name" value="PROKAR_LIPOPROTEIN"/>
    <property type="match status" value="1"/>
</dbReference>
<evidence type="ECO:0000313" key="2">
    <source>
        <dbReference type="Proteomes" id="UP001054837"/>
    </source>
</evidence>
<evidence type="ECO:0000313" key="1">
    <source>
        <dbReference type="EMBL" id="GIX70730.1"/>
    </source>
</evidence>
<organism evidence="1 2">
    <name type="scientific">Caerostris darwini</name>
    <dbReference type="NCBI Taxonomy" id="1538125"/>
    <lineage>
        <taxon>Eukaryota</taxon>
        <taxon>Metazoa</taxon>
        <taxon>Ecdysozoa</taxon>
        <taxon>Arthropoda</taxon>
        <taxon>Chelicerata</taxon>
        <taxon>Arachnida</taxon>
        <taxon>Araneae</taxon>
        <taxon>Araneomorphae</taxon>
        <taxon>Entelegynae</taxon>
        <taxon>Araneoidea</taxon>
        <taxon>Araneidae</taxon>
        <taxon>Caerostris</taxon>
    </lineage>
</organism>
<reference evidence="1 2" key="1">
    <citation type="submission" date="2021-06" db="EMBL/GenBank/DDBJ databases">
        <title>Caerostris darwini draft genome.</title>
        <authorList>
            <person name="Kono N."/>
            <person name="Arakawa K."/>
        </authorList>
    </citation>
    <scope>NUCLEOTIDE SEQUENCE [LARGE SCALE GENOMIC DNA]</scope>
</reference>
<keyword evidence="2" id="KW-1185">Reference proteome</keyword>
<accession>A0AAV4MFW5</accession>
<comment type="caution">
    <text evidence="1">The sequence shown here is derived from an EMBL/GenBank/DDBJ whole genome shotgun (WGS) entry which is preliminary data.</text>
</comment>